<dbReference type="RefSeq" id="WP_206292997.1">
    <property type="nucleotide sequence ID" value="NZ_CP063458.1"/>
</dbReference>
<evidence type="ECO:0000313" key="3">
    <source>
        <dbReference type="Proteomes" id="UP000593765"/>
    </source>
</evidence>
<dbReference type="Gene3D" id="3.60.21.10">
    <property type="match status" value="1"/>
</dbReference>
<gene>
    <name evidence="2" type="ORF">IPV69_00750</name>
</gene>
<dbReference type="EMBL" id="CP063458">
    <property type="protein sequence ID" value="QOV89934.1"/>
    <property type="molecule type" value="Genomic_DNA"/>
</dbReference>
<dbReference type="Pfam" id="PF00149">
    <property type="entry name" value="Metallophos"/>
    <property type="match status" value="1"/>
</dbReference>
<dbReference type="KEGG" id="hbs:IPV69_00750"/>
<dbReference type="GO" id="GO:0005737">
    <property type="term" value="C:cytoplasm"/>
    <property type="evidence" value="ECO:0007669"/>
    <property type="project" value="TreeGrafter"/>
</dbReference>
<feature type="domain" description="Calcineurin-like phosphoesterase" evidence="1">
    <location>
        <begin position="3"/>
        <end position="107"/>
    </location>
</feature>
<protein>
    <submittedName>
        <fullName evidence="2">Metallophosphoesterase</fullName>
    </submittedName>
</protein>
<keyword evidence="3" id="KW-1185">Reference proteome</keyword>
<dbReference type="Proteomes" id="UP000593765">
    <property type="component" value="Chromosome"/>
</dbReference>
<evidence type="ECO:0000259" key="1">
    <source>
        <dbReference type="Pfam" id="PF00149"/>
    </source>
</evidence>
<sequence>MNWVIGDIHGMLRPLRALVERVSQADPQAKFNFVGDYINRGPDSKGVLDFLIDLKGARFCRGNHDDIFTLLLYGQPYVQNPSATDEVVAFQWFVQYGLWETLLSYGVEPYEIDAVLARPSPESVLRLLSVVPESHRRFARDLVPVIEGDTYFIAHAMWNVDEPDEPSIAARLAENTRLRYQIIWGRYGRELTRPKRWKRTGYFGHTPVQTYPRDVQTQEHTPIRGPGIVLLDTAAALTPEGRLSAVSIESGELIQVDRLGGPIIGQKSG</sequence>
<dbReference type="InterPro" id="IPR050126">
    <property type="entry name" value="Ap4A_hydrolase"/>
</dbReference>
<proteinExistence type="predicted"/>
<accession>A0A7M2WX60</accession>
<name>A0A7M2WX60_9BACT</name>
<organism evidence="2 3">
    <name type="scientific">Humisphaera borealis</name>
    <dbReference type="NCBI Taxonomy" id="2807512"/>
    <lineage>
        <taxon>Bacteria</taxon>
        <taxon>Pseudomonadati</taxon>
        <taxon>Planctomycetota</taxon>
        <taxon>Phycisphaerae</taxon>
        <taxon>Tepidisphaerales</taxon>
        <taxon>Tepidisphaeraceae</taxon>
        <taxon>Humisphaera</taxon>
    </lineage>
</organism>
<reference evidence="2 3" key="1">
    <citation type="submission" date="2020-10" db="EMBL/GenBank/DDBJ databases">
        <title>Wide distribution of Phycisphaera-like planctomycetes from WD2101 soil group in peatlands and genome analysis of the first cultivated representative.</title>
        <authorList>
            <person name="Dedysh S.N."/>
            <person name="Beletsky A.V."/>
            <person name="Ivanova A."/>
            <person name="Kulichevskaya I.S."/>
            <person name="Suzina N.E."/>
            <person name="Philippov D.A."/>
            <person name="Rakitin A.L."/>
            <person name="Mardanov A.V."/>
            <person name="Ravin N.V."/>
        </authorList>
    </citation>
    <scope>NUCLEOTIDE SEQUENCE [LARGE SCALE GENOMIC DNA]</scope>
    <source>
        <strain evidence="2 3">M1803</strain>
    </source>
</reference>
<dbReference type="InterPro" id="IPR004843">
    <property type="entry name" value="Calcineurin-like_PHP"/>
</dbReference>
<dbReference type="GO" id="GO:0016791">
    <property type="term" value="F:phosphatase activity"/>
    <property type="evidence" value="ECO:0007669"/>
    <property type="project" value="TreeGrafter"/>
</dbReference>
<dbReference type="AlphaFoldDB" id="A0A7M2WX60"/>
<dbReference type="PANTHER" id="PTHR42850">
    <property type="entry name" value="METALLOPHOSPHOESTERASE"/>
    <property type="match status" value="1"/>
</dbReference>
<dbReference type="InterPro" id="IPR029052">
    <property type="entry name" value="Metallo-depent_PP-like"/>
</dbReference>
<dbReference type="SUPFAM" id="SSF56300">
    <property type="entry name" value="Metallo-dependent phosphatases"/>
    <property type="match status" value="1"/>
</dbReference>
<evidence type="ECO:0000313" key="2">
    <source>
        <dbReference type="EMBL" id="QOV89934.1"/>
    </source>
</evidence>